<evidence type="ECO:0000256" key="9">
    <source>
        <dbReference type="ARBA" id="ARBA00022516"/>
    </source>
</evidence>
<evidence type="ECO:0000256" key="3">
    <source>
        <dbReference type="ARBA" id="ARBA00005119"/>
    </source>
</evidence>
<evidence type="ECO:0000256" key="7">
    <source>
        <dbReference type="ARBA" id="ARBA00019373"/>
    </source>
</evidence>
<evidence type="ECO:0000256" key="11">
    <source>
        <dbReference type="ARBA" id="ARBA00022692"/>
    </source>
</evidence>
<sequence length="265" mass="29084">MKQRIITAIVALAIFIPILILGGVWLEVAAAVLAVIAMSEIFIMRKRIIVSSSFFVSAIGVLLVTFPDSYFRWLPSFISRLDLIYIAVAALLLVTVATKNRTTYDDAAISALSIFYIGTGFHNLIAVRNDAGLDTLLFALIIVWLTDSGAYFVGRAMGKHKLWPAISPNKTWEGSIGGNVVALIFAAIYLQFFPQMYSFWPMMGIALVLSVFGQLGDLIESALKRYYGVKDSGKILPGHGGILDRFDSLLLVLPLVHLFGLISLH</sequence>
<evidence type="ECO:0000256" key="10">
    <source>
        <dbReference type="ARBA" id="ARBA00022679"/>
    </source>
</evidence>
<evidence type="ECO:0000256" key="4">
    <source>
        <dbReference type="ARBA" id="ARBA00005189"/>
    </source>
</evidence>
<proteinExistence type="inferred from homology"/>
<feature type="transmembrane region" description="Helical" evidence="19">
    <location>
        <begin position="131"/>
        <end position="153"/>
    </location>
</feature>
<name>A0ABW4CP42_9LACO</name>
<keyword evidence="9" id="KW-0444">Lipid biosynthesis</keyword>
<keyword evidence="11 18" id="KW-0812">Transmembrane</keyword>
<feature type="transmembrane region" description="Helical" evidence="19">
    <location>
        <begin position="107"/>
        <end position="125"/>
    </location>
</feature>
<dbReference type="RefSeq" id="WP_225423154.1">
    <property type="nucleotide sequence ID" value="NZ_JBHTOG010000015.1"/>
</dbReference>
<dbReference type="EMBL" id="JBHTOG010000015">
    <property type="protein sequence ID" value="MFD1431783.1"/>
    <property type="molecule type" value="Genomic_DNA"/>
</dbReference>
<evidence type="ECO:0000256" key="19">
    <source>
        <dbReference type="SAM" id="Phobius"/>
    </source>
</evidence>
<feature type="transmembrane region" description="Helical" evidence="19">
    <location>
        <begin position="174"/>
        <end position="193"/>
    </location>
</feature>
<comment type="caution">
    <text evidence="20">The sequence shown here is derived from an EMBL/GenBank/DDBJ whole genome shotgun (WGS) entry which is preliminary data.</text>
</comment>
<dbReference type="Pfam" id="PF01148">
    <property type="entry name" value="CTP_transf_1"/>
    <property type="match status" value="1"/>
</dbReference>
<dbReference type="PANTHER" id="PTHR46382:SF1">
    <property type="entry name" value="PHOSPHATIDATE CYTIDYLYLTRANSFERASE"/>
    <property type="match status" value="1"/>
</dbReference>
<dbReference type="PROSITE" id="PS01315">
    <property type="entry name" value="CDS"/>
    <property type="match status" value="1"/>
</dbReference>
<evidence type="ECO:0000256" key="14">
    <source>
        <dbReference type="ARBA" id="ARBA00023098"/>
    </source>
</evidence>
<comment type="pathway">
    <text evidence="3 18">Phospholipid metabolism; CDP-diacylglycerol biosynthesis; CDP-diacylglycerol from sn-glycerol 3-phosphate: step 3/3.</text>
</comment>
<evidence type="ECO:0000313" key="21">
    <source>
        <dbReference type="Proteomes" id="UP001597192"/>
    </source>
</evidence>
<evidence type="ECO:0000256" key="13">
    <source>
        <dbReference type="ARBA" id="ARBA00022989"/>
    </source>
</evidence>
<evidence type="ECO:0000256" key="15">
    <source>
        <dbReference type="ARBA" id="ARBA00023136"/>
    </source>
</evidence>
<keyword evidence="16" id="KW-0594">Phospholipid biosynthesis</keyword>
<reference evidence="21" key="1">
    <citation type="journal article" date="2019" name="Int. J. Syst. Evol. Microbiol.">
        <title>The Global Catalogue of Microorganisms (GCM) 10K type strain sequencing project: providing services to taxonomists for standard genome sequencing and annotation.</title>
        <authorList>
            <consortium name="The Broad Institute Genomics Platform"/>
            <consortium name="The Broad Institute Genome Sequencing Center for Infectious Disease"/>
            <person name="Wu L."/>
            <person name="Ma J."/>
        </authorList>
    </citation>
    <scope>NUCLEOTIDE SEQUENCE [LARGE SCALE GENOMIC DNA]</scope>
    <source>
        <strain evidence="21">CCM 8947</strain>
    </source>
</reference>
<gene>
    <name evidence="20" type="ORF">ACFQ47_03700</name>
</gene>
<dbReference type="GO" id="GO:0016779">
    <property type="term" value="F:nucleotidyltransferase activity"/>
    <property type="evidence" value="ECO:0007669"/>
    <property type="project" value="UniProtKB-KW"/>
</dbReference>
<evidence type="ECO:0000256" key="1">
    <source>
        <dbReference type="ARBA" id="ARBA00001698"/>
    </source>
</evidence>
<dbReference type="EC" id="2.7.7.41" evidence="6 18"/>
<evidence type="ECO:0000256" key="5">
    <source>
        <dbReference type="ARBA" id="ARBA00010185"/>
    </source>
</evidence>
<keyword evidence="12 18" id="KW-0548">Nucleotidyltransferase</keyword>
<organism evidence="20 21">
    <name type="scientific">Lacticaseibacillus yichunensis</name>
    <dbReference type="NCBI Taxonomy" id="2486015"/>
    <lineage>
        <taxon>Bacteria</taxon>
        <taxon>Bacillati</taxon>
        <taxon>Bacillota</taxon>
        <taxon>Bacilli</taxon>
        <taxon>Lactobacillales</taxon>
        <taxon>Lactobacillaceae</taxon>
        <taxon>Lacticaseibacillus</taxon>
    </lineage>
</organism>
<comment type="catalytic activity">
    <reaction evidence="1 18">
        <text>a 1,2-diacyl-sn-glycero-3-phosphate + CTP + H(+) = a CDP-1,2-diacyl-sn-glycerol + diphosphate</text>
        <dbReference type="Rhea" id="RHEA:16229"/>
        <dbReference type="ChEBI" id="CHEBI:15378"/>
        <dbReference type="ChEBI" id="CHEBI:33019"/>
        <dbReference type="ChEBI" id="CHEBI:37563"/>
        <dbReference type="ChEBI" id="CHEBI:58332"/>
        <dbReference type="ChEBI" id="CHEBI:58608"/>
        <dbReference type="EC" id="2.7.7.41"/>
    </reaction>
</comment>
<keyword evidence="17" id="KW-1208">Phospholipid metabolism</keyword>
<feature type="transmembrane region" description="Helical" evidence="19">
    <location>
        <begin position="199"/>
        <end position="219"/>
    </location>
</feature>
<evidence type="ECO:0000256" key="17">
    <source>
        <dbReference type="ARBA" id="ARBA00023264"/>
    </source>
</evidence>
<protein>
    <recommendedName>
        <fullName evidence="7 18">Phosphatidate cytidylyltransferase</fullName>
        <ecNumber evidence="6 18">2.7.7.41</ecNumber>
    </recommendedName>
</protein>
<feature type="transmembrane region" description="Helical" evidence="19">
    <location>
        <begin position="48"/>
        <end position="67"/>
    </location>
</feature>
<comment type="pathway">
    <text evidence="4">Lipid metabolism.</text>
</comment>
<evidence type="ECO:0000256" key="12">
    <source>
        <dbReference type="ARBA" id="ARBA00022695"/>
    </source>
</evidence>
<keyword evidence="13 19" id="KW-1133">Transmembrane helix</keyword>
<keyword evidence="14" id="KW-0443">Lipid metabolism</keyword>
<keyword evidence="21" id="KW-1185">Reference proteome</keyword>
<keyword evidence="10 18" id="KW-0808">Transferase</keyword>
<dbReference type="InterPro" id="IPR000374">
    <property type="entry name" value="PC_trans"/>
</dbReference>
<evidence type="ECO:0000256" key="8">
    <source>
        <dbReference type="ARBA" id="ARBA00022475"/>
    </source>
</evidence>
<feature type="transmembrane region" description="Helical" evidence="19">
    <location>
        <begin position="6"/>
        <end position="36"/>
    </location>
</feature>
<dbReference type="PANTHER" id="PTHR46382">
    <property type="entry name" value="PHOSPHATIDATE CYTIDYLYLTRANSFERASE"/>
    <property type="match status" value="1"/>
</dbReference>
<evidence type="ECO:0000256" key="16">
    <source>
        <dbReference type="ARBA" id="ARBA00023209"/>
    </source>
</evidence>
<dbReference type="Proteomes" id="UP001597192">
    <property type="component" value="Unassembled WGS sequence"/>
</dbReference>
<evidence type="ECO:0000313" key="20">
    <source>
        <dbReference type="EMBL" id="MFD1431783.1"/>
    </source>
</evidence>
<comment type="similarity">
    <text evidence="5 18">Belongs to the CDS family.</text>
</comment>
<accession>A0ABW4CP42</accession>
<keyword evidence="15 19" id="KW-0472">Membrane</keyword>
<evidence type="ECO:0000256" key="2">
    <source>
        <dbReference type="ARBA" id="ARBA00004651"/>
    </source>
</evidence>
<keyword evidence="8" id="KW-1003">Cell membrane</keyword>
<evidence type="ECO:0000256" key="6">
    <source>
        <dbReference type="ARBA" id="ARBA00012487"/>
    </source>
</evidence>
<comment type="subcellular location">
    <subcellularLocation>
        <location evidence="2">Cell membrane</location>
        <topology evidence="2">Multi-pass membrane protein</topology>
    </subcellularLocation>
</comment>
<feature type="transmembrane region" description="Helical" evidence="19">
    <location>
        <begin position="73"/>
        <end position="95"/>
    </location>
</feature>
<evidence type="ECO:0000256" key="18">
    <source>
        <dbReference type="RuleBase" id="RU003938"/>
    </source>
</evidence>